<feature type="transmembrane region" description="Helical" evidence="5">
    <location>
        <begin position="186"/>
        <end position="210"/>
    </location>
</feature>
<feature type="domain" description="G-protein coupled receptors family 1 profile" evidence="6">
    <location>
        <begin position="45"/>
        <end position="156"/>
    </location>
</feature>
<dbReference type="InterPro" id="IPR017452">
    <property type="entry name" value="GPCR_Rhodpsn_7TM"/>
</dbReference>
<dbReference type="CDD" id="cd00637">
    <property type="entry name" value="7tm_classA_rhodopsin-like"/>
    <property type="match status" value="1"/>
</dbReference>
<feature type="transmembrane region" description="Helical" evidence="5">
    <location>
        <begin position="247"/>
        <end position="268"/>
    </location>
</feature>
<dbReference type="Gene3D" id="1.20.1070.10">
    <property type="entry name" value="Rhodopsin 7-helix transmembrane proteins"/>
    <property type="match status" value="1"/>
</dbReference>
<keyword evidence="7" id="KW-1185">Reference proteome</keyword>
<evidence type="ECO:0000256" key="1">
    <source>
        <dbReference type="ARBA" id="ARBA00004370"/>
    </source>
</evidence>
<dbReference type="SUPFAM" id="SSF81321">
    <property type="entry name" value="Family A G protein-coupled receptor-like"/>
    <property type="match status" value="1"/>
</dbReference>
<proteinExistence type="predicted"/>
<evidence type="ECO:0000313" key="8">
    <source>
        <dbReference type="WBParaSite" id="MBELARI_LOCUS12107"/>
    </source>
</evidence>
<accession>A0AAF3EDR2</accession>
<protein>
    <recommendedName>
        <fullName evidence="6">G-protein coupled receptors family 1 profile domain-containing protein</fullName>
    </recommendedName>
</protein>
<feature type="transmembrane region" description="Helical" evidence="5">
    <location>
        <begin position="288"/>
        <end position="307"/>
    </location>
</feature>
<feature type="transmembrane region" description="Helical" evidence="5">
    <location>
        <begin position="101"/>
        <end position="126"/>
    </location>
</feature>
<evidence type="ECO:0000256" key="5">
    <source>
        <dbReference type="SAM" id="Phobius"/>
    </source>
</evidence>
<keyword evidence="4 5" id="KW-0472">Membrane</keyword>
<feature type="transmembrane region" description="Helical" evidence="5">
    <location>
        <begin position="33"/>
        <end position="54"/>
    </location>
</feature>
<organism evidence="7 8">
    <name type="scientific">Mesorhabditis belari</name>
    <dbReference type="NCBI Taxonomy" id="2138241"/>
    <lineage>
        <taxon>Eukaryota</taxon>
        <taxon>Metazoa</taxon>
        <taxon>Ecdysozoa</taxon>
        <taxon>Nematoda</taxon>
        <taxon>Chromadorea</taxon>
        <taxon>Rhabditida</taxon>
        <taxon>Rhabditina</taxon>
        <taxon>Rhabditomorpha</taxon>
        <taxon>Rhabditoidea</taxon>
        <taxon>Rhabditidae</taxon>
        <taxon>Mesorhabditinae</taxon>
        <taxon>Mesorhabditis</taxon>
    </lineage>
</organism>
<evidence type="ECO:0000259" key="6">
    <source>
        <dbReference type="PROSITE" id="PS50262"/>
    </source>
</evidence>
<dbReference type="WBParaSite" id="MBELARI_LOCUS12107">
    <property type="protein sequence ID" value="MBELARI_LOCUS12107"/>
    <property type="gene ID" value="MBELARI_LOCUS12107"/>
</dbReference>
<comment type="subcellular location">
    <subcellularLocation>
        <location evidence="1">Membrane</location>
    </subcellularLocation>
</comment>
<dbReference type="AlphaFoldDB" id="A0AAF3EDR2"/>
<name>A0AAF3EDR2_9BILA</name>
<dbReference type="PROSITE" id="PS50262">
    <property type="entry name" value="G_PROTEIN_RECEP_F1_2"/>
    <property type="match status" value="1"/>
</dbReference>
<keyword evidence="2 5" id="KW-0812">Transmembrane</keyword>
<evidence type="ECO:0000313" key="7">
    <source>
        <dbReference type="Proteomes" id="UP000887575"/>
    </source>
</evidence>
<feature type="transmembrane region" description="Helical" evidence="5">
    <location>
        <begin position="147"/>
        <end position="174"/>
    </location>
</feature>
<evidence type="ECO:0000256" key="2">
    <source>
        <dbReference type="ARBA" id="ARBA00022692"/>
    </source>
</evidence>
<dbReference type="Proteomes" id="UP000887575">
    <property type="component" value="Unassembled WGS sequence"/>
</dbReference>
<reference evidence="8" key="1">
    <citation type="submission" date="2024-02" db="UniProtKB">
        <authorList>
            <consortium name="WormBaseParasite"/>
        </authorList>
    </citation>
    <scope>IDENTIFICATION</scope>
</reference>
<evidence type="ECO:0000256" key="3">
    <source>
        <dbReference type="ARBA" id="ARBA00022989"/>
    </source>
</evidence>
<sequence>MHMDCPYNQTLDQRLDYSENRIDDETFLHFHGYLMGSFAILAFVFTLIFIATTFRAMRLHRGSRKYRALLLNRAIGDLIGASSVTASAILTVISPSANRDAVALIGCFFYSTFWSAFISYTSLSLLKLYAVLRPFSYRKVFTFRKCIYIIAACWIIFIACISICAGVVTVHLQVHWFTDHMHGFRYFFSTFTCFDYTFTIVIFIVTVIVLKKVEMNEKNAMNNTRGEFRRSDGGTRFGKTGFPLWKLALNVSTFVVFQAPLVIWNIYLFTVTGCFSLFHYAEMMKTQAFVGGTILLRMITDFIISFITDYQLRKVFLDWISAIRSRFRSYRSSDLSAVSDSHKKFTTKPSTY</sequence>
<feature type="transmembrane region" description="Helical" evidence="5">
    <location>
        <begin position="75"/>
        <end position="95"/>
    </location>
</feature>
<evidence type="ECO:0000256" key="4">
    <source>
        <dbReference type="ARBA" id="ARBA00023136"/>
    </source>
</evidence>
<keyword evidence="3 5" id="KW-1133">Transmembrane helix</keyword>
<dbReference type="GO" id="GO:0016020">
    <property type="term" value="C:membrane"/>
    <property type="evidence" value="ECO:0007669"/>
    <property type="project" value="UniProtKB-SubCell"/>
</dbReference>